<evidence type="ECO:0000259" key="3">
    <source>
        <dbReference type="Pfam" id="PF21530"/>
    </source>
</evidence>
<evidence type="ECO:0000259" key="2">
    <source>
        <dbReference type="Pfam" id="PF05970"/>
    </source>
</evidence>
<dbReference type="SUPFAM" id="SSF52540">
    <property type="entry name" value="P-loop containing nucleoside triphosphate hydrolases"/>
    <property type="match status" value="2"/>
</dbReference>
<keyword evidence="1" id="KW-0233">DNA recombination</keyword>
<dbReference type="RefSeq" id="XP_019089216.1">
    <property type="nucleotide sequence ID" value="XM_019233671.1"/>
</dbReference>
<feature type="domain" description="DNA helicase Pif1-like DEAD-box helicase" evidence="2">
    <location>
        <begin position="241"/>
        <end position="418"/>
    </location>
</feature>
<dbReference type="GeneID" id="104733929"/>
<dbReference type="InterPro" id="IPR027417">
    <property type="entry name" value="P-loop_NTPase"/>
</dbReference>
<protein>
    <recommendedName>
        <fullName evidence="1">ATP-dependent DNA helicase</fullName>
        <ecNumber evidence="1">5.6.2.3</ecNumber>
    </recommendedName>
</protein>
<dbReference type="Pfam" id="PF05970">
    <property type="entry name" value="PIF1"/>
    <property type="match status" value="1"/>
</dbReference>
<name>A0ABM1QR28_CAMSA</name>
<feature type="domain" description="DNA helicase Pif1-like 2B" evidence="3">
    <location>
        <begin position="514"/>
        <end position="560"/>
    </location>
</feature>
<comment type="cofactor">
    <cofactor evidence="1">
        <name>Mg(2+)</name>
        <dbReference type="ChEBI" id="CHEBI:18420"/>
    </cofactor>
</comment>
<proteinExistence type="inferred from homology"/>
<dbReference type="PANTHER" id="PTHR10492">
    <property type="match status" value="1"/>
</dbReference>
<organism evidence="4 5">
    <name type="scientific">Camelina sativa</name>
    <name type="common">False flax</name>
    <name type="synonym">Myagrum sativum</name>
    <dbReference type="NCBI Taxonomy" id="90675"/>
    <lineage>
        <taxon>Eukaryota</taxon>
        <taxon>Viridiplantae</taxon>
        <taxon>Streptophyta</taxon>
        <taxon>Embryophyta</taxon>
        <taxon>Tracheophyta</taxon>
        <taxon>Spermatophyta</taxon>
        <taxon>Magnoliopsida</taxon>
        <taxon>eudicotyledons</taxon>
        <taxon>Gunneridae</taxon>
        <taxon>Pentapetalae</taxon>
        <taxon>rosids</taxon>
        <taxon>malvids</taxon>
        <taxon>Brassicales</taxon>
        <taxon>Brassicaceae</taxon>
        <taxon>Camelineae</taxon>
        <taxon>Camelina</taxon>
    </lineage>
</organism>
<keyword evidence="1" id="KW-0547">Nucleotide-binding</keyword>
<dbReference type="Proteomes" id="UP000694864">
    <property type="component" value="Chromosome 12"/>
</dbReference>
<reference evidence="4" key="1">
    <citation type="journal article" date="2014" name="Nat. Commun.">
        <title>The emerging biofuel crop Camelina sativa retains a highly undifferentiated hexaploid genome structure.</title>
        <authorList>
            <person name="Kagale S."/>
            <person name="Koh C."/>
            <person name="Nixon J."/>
            <person name="Bollina V."/>
            <person name="Clarke W.E."/>
            <person name="Tuteja R."/>
            <person name="Spillane C."/>
            <person name="Robinson S.J."/>
            <person name="Links M.G."/>
            <person name="Clarke C."/>
            <person name="Higgins E.E."/>
            <person name="Huebert T."/>
            <person name="Sharpe A.G."/>
            <person name="Parkin I.A."/>
        </authorList>
    </citation>
    <scope>NUCLEOTIDE SEQUENCE [LARGE SCALE GENOMIC DNA]</scope>
    <source>
        <strain evidence="4">cv. DH55</strain>
    </source>
</reference>
<accession>A0ABM1QR28</accession>
<keyword evidence="1" id="KW-0378">Hydrolase</keyword>
<dbReference type="InterPro" id="IPR010285">
    <property type="entry name" value="DNA_helicase_pif1-like_DEAD"/>
</dbReference>
<evidence type="ECO:0000313" key="4">
    <source>
        <dbReference type="Proteomes" id="UP000694864"/>
    </source>
</evidence>
<keyword evidence="1" id="KW-0227">DNA damage</keyword>
<sequence>MAWLTLNRKNTVGKNGKRARELLYAEIPAYFTWDGTNKQWKKRSRGFSLGRINYVPRKMEDEYYLRVLLNIFRGPTSFDDIKTFNGVVYQSYKEACFARGILDDDQVFIDGLIEANSLARPEQVWLKTCHLLSEDIETKKREEYNNPELTLTEAQIINYIFQEIEMIMLFNGGTLKDIAHLPQPSREDIDNSNRLIVDEMRYDRVYLEEKHVEWVQMLTTEQRSIYDEITGAVFKDLDAAAVRSRGQVVLNVASSGIASLLLEGGRTAHSRFAIPLNPDEYSVCKIKPKSDLAKLIKEASLIIWDEAPMMSKFCFESLDKILSDIMKNRDNKVFGGKVVVFGGDFRQVLPVINGAGRAEIVMSSLNALYLWDHCKVLKLTKNMRLLSDKLSVDEAKDIQKISDWLLAVGDGRINEPNDGEAVIDIPEELLITEAENPVAAICKEIYGDPTEMHKNNDPKFFQKRPILAPTNDDVNPINHYMLQHLQGEERIYLSADSIDPTDSDSLNNPVITLDFLNNIKLSGLPHHALRLKIGLPVMLLRNIDPKGGLCNGTRLQITQLANHIVEAKVITGDKSGDIVLILSINLTPSDTKLPFKMRRR</sequence>
<reference evidence="5" key="2">
    <citation type="submission" date="2025-08" db="UniProtKB">
        <authorList>
            <consortium name="RefSeq"/>
        </authorList>
    </citation>
    <scope>IDENTIFICATION</scope>
    <source>
        <tissue evidence="5">Leaf</tissue>
    </source>
</reference>
<dbReference type="PANTHER" id="PTHR10492:SF101">
    <property type="entry name" value="ATP-DEPENDENT DNA HELICASE"/>
    <property type="match status" value="1"/>
</dbReference>
<dbReference type="InterPro" id="IPR049163">
    <property type="entry name" value="Pif1-like_2B_dom"/>
</dbReference>
<comment type="catalytic activity">
    <reaction evidence="1">
        <text>ATP + H2O = ADP + phosphate + H(+)</text>
        <dbReference type="Rhea" id="RHEA:13065"/>
        <dbReference type="ChEBI" id="CHEBI:15377"/>
        <dbReference type="ChEBI" id="CHEBI:15378"/>
        <dbReference type="ChEBI" id="CHEBI:30616"/>
        <dbReference type="ChEBI" id="CHEBI:43474"/>
        <dbReference type="ChEBI" id="CHEBI:456216"/>
        <dbReference type="EC" id="5.6.2.3"/>
    </reaction>
</comment>
<dbReference type="Gene3D" id="3.40.50.300">
    <property type="entry name" value="P-loop containing nucleotide triphosphate hydrolases"/>
    <property type="match status" value="1"/>
</dbReference>
<gene>
    <name evidence="5" type="primary">LOC104733929</name>
</gene>
<keyword evidence="4" id="KW-1185">Reference proteome</keyword>
<dbReference type="EC" id="5.6.2.3" evidence="1"/>
<keyword evidence="1" id="KW-0067">ATP-binding</keyword>
<dbReference type="Pfam" id="PF21530">
    <property type="entry name" value="Pif1_2B_dom"/>
    <property type="match status" value="1"/>
</dbReference>
<evidence type="ECO:0000256" key="1">
    <source>
        <dbReference type="RuleBase" id="RU363044"/>
    </source>
</evidence>
<evidence type="ECO:0000313" key="5">
    <source>
        <dbReference type="RefSeq" id="XP_019089216.1"/>
    </source>
</evidence>
<comment type="similarity">
    <text evidence="1">Belongs to the helicase family.</text>
</comment>
<keyword evidence="1" id="KW-0234">DNA repair</keyword>
<keyword evidence="1" id="KW-0347">Helicase</keyword>